<evidence type="ECO:0008006" key="6">
    <source>
        <dbReference type="Google" id="ProtNLM"/>
    </source>
</evidence>
<dbReference type="EMBL" id="FN649742">
    <property type="protein sequence ID" value="CBN77189.1"/>
    <property type="molecule type" value="Genomic_DNA"/>
</dbReference>
<dbReference type="OMA" id="RYSTISW"/>
<dbReference type="PANTHER" id="PTHR38478:SF1">
    <property type="entry name" value="ZINC DEPENDENT METALLOPROTEASE DOMAIN LIPOPROTEIN"/>
    <property type="match status" value="1"/>
</dbReference>
<accession>D8LLX5</accession>
<evidence type="ECO:0000259" key="3">
    <source>
        <dbReference type="Pfam" id="PF17148"/>
    </source>
</evidence>
<keyword evidence="5" id="KW-1185">Reference proteome</keyword>
<evidence type="ECO:0000313" key="4">
    <source>
        <dbReference type="EMBL" id="CBN77189.1"/>
    </source>
</evidence>
<dbReference type="STRING" id="2880.D8LLX5"/>
<evidence type="ECO:0000259" key="2">
    <source>
        <dbReference type="Pfam" id="PF16313"/>
    </source>
</evidence>
<dbReference type="GO" id="GO:0008237">
    <property type="term" value="F:metallopeptidase activity"/>
    <property type="evidence" value="ECO:0007669"/>
    <property type="project" value="InterPro"/>
</dbReference>
<feature type="compositionally biased region" description="Basic residues" evidence="1">
    <location>
        <begin position="246"/>
        <end position="266"/>
    </location>
</feature>
<dbReference type="Pfam" id="PF16313">
    <property type="entry name" value="DUF4953"/>
    <property type="match status" value="1"/>
</dbReference>
<reference evidence="4 5" key="1">
    <citation type="journal article" date="2010" name="Nature">
        <title>The Ectocarpus genome and the independent evolution of multicellularity in brown algae.</title>
        <authorList>
            <person name="Cock J.M."/>
            <person name="Sterck L."/>
            <person name="Rouze P."/>
            <person name="Scornet D."/>
            <person name="Allen A.E."/>
            <person name="Amoutzias G."/>
            <person name="Anthouard V."/>
            <person name="Artiguenave F."/>
            <person name="Aury J.M."/>
            <person name="Badger J.H."/>
            <person name="Beszteri B."/>
            <person name="Billiau K."/>
            <person name="Bonnet E."/>
            <person name="Bothwell J.H."/>
            <person name="Bowler C."/>
            <person name="Boyen C."/>
            <person name="Brownlee C."/>
            <person name="Carrano C.J."/>
            <person name="Charrier B."/>
            <person name="Cho G.Y."/>
            <person name="Coelho S.M."/>
            <person name="Collen J."/>
            <person name="Corre E."/>
            <person name="Da Silva C."/>
            <person name="Delage L."/>
            <person name="Delaroque N."/>
            <person name="Dittami S.M."/>
            <person name="Doulbeau S."/>
            <person name="Elias M."/>
            <person name="Farnham G."/>
            <person name="Gachon C.M."/>
            <person name="Gschloessl B."/>
            <person name="Heesch S."/>
            <person name="Jabbari K."/>
            <person name="Jubin C."/>
            <person name="Kawai H."/>
            <person name="Kimura K."/>
            <person name="Kloareg B."/>
            <person name="Kupper F.C."/>
            <person name="Lang D."/>
            <person name="Le Bail A."/>
            <person name="Leblanc C."/>
            <person name="Lerouge P."/>
            <person name="Lohr M."/>
            <person name="Lopez P.J."/>
            <person name="Martens C."/>
            <person name="Maumus F."/>
            <person name="Michel G."/>
            <person name="Miranda-Saavedra D."/>
            <person name="Morales J."/>
            <person name="Moreau H."/>
            <person name="Motomura T."/>
            <person name="Nagasato C."/>
            <person name="Napoli C.A."/>
            <person name="Nelson D.R."/>
            <person name="Nyvall-Collen P."/>
            <person name="Peters A.F."/>
            <person name="Pommier C."/>
            <person name="Potin P."/>
            <person name="Poulain J."/>
            <person name="Quesneville H."/>
            <person name="Read B."/>
            <person name="Rensing S.A."/>
            <person name="Ritter A."/>
            <person name="Rousvoal S."/>
            <person name="Samanta M."/>
            <person name="Samson G."/>
            <person name="Schroeder D.C."/>
            <person name="Segurens B."/>
            <person name="Strittmatter M."/>
            <person name="Tonon T."/>
            <person name="Tregear J.W."/>
            <person name="Valentin K."/>
            <person name="von Dassow P."/>
            <person name="Yamagishi T."/>
            <person name="Van de Peer Y."/>
            <person name="Wincker P."/>
        </authorList>
    </citation>
    <scope>NUCLEOTIDE SEQUENCE [LARGE SCALE GENOMIC DNA]</scope>
    <source>
        <strain evidence="5">Ec32 / CCAP1310/4</strain>
    </source>
</reference>
<dbReference type="InterPro" id="IPR024079">
    <property type="entry name" value="MetalloPept_cat_dom_sf"/>
</dbReference>
<dbReference type="Proteomes" id="UP000002630">
    <property type="component" value="Linkage Group LG17"/>
</dbReference>
<feature type="region of interest" description="Disordered" evidence="1">
    <location>
        <begin position="330"/>
        <end position="374"/>
    </location>
</feature>
<dbReference type="SUPFAM" id="SSF55486">
    <property type="entry name" value="Metalloproteases ('zincins'), catalytic domain"/>
    <property type="match status" value="1"/>
</dbReference>
<proteinExistence type="predicted"/>
<name>D8LLX5_ECTSI</name>
<feature type="compositionally biased region" description="Gly residues" evidence="1">
    <location>
        <begin position="358"/>
        <end position="369"/>
    </location>
</feature>
<feature type="region of interest" description="Disordered" evidence="1">
    <location>
        <begin position="223"/>
        <end position="307"/>
    </location>
</feature>
<feature type="domain" description="EcxA zinc-binding" evidence="2">
    <location>
        <begin position="375"/>
        <end position="707"/>
    </location>
</feature>
<sequence length="805" mass="86484">MQKHKVGDPADVLPISVRFSISMLPSEPMEPRWGDERVGYFNTVFSDLGDHRATREGRNTDLIDTEVTLINKRRMTPPTVAAAAAAAASGGDGDSPADEAAATPEPAAEGGEPLTYYVDPSVPPEWREYMRAGVEAWRPAFEAAGLGGEAIRAVLPGDEAWPSDYDPGDIRFNSITWAVDVDEVFALGPATIDPRTGEILHSGIVFTNGWIKSWSASFEIYGDSPDDEPSARRRSLLNRPPDSHSHSHSHGHAHHGHHSHHSHPHHHAEGGGGGENERGEAGVLEKLLPSLGGGGRRHGGSGSLRYHGRGECQEARMNDISMSLLPLVRERERGRGRHRSDGGGGSGSSRRLEEGEGEGGGGESGGRGTAPGLATDEILGAGLMDVVMHEVGHTLGLRHNFEGSTLLTLEELQDPTKTAEVGLTSSVMDYLPLNVVSSKMQGSAVPHYFTPRVGEYDMWAIKYGYMAVEGEADELLAEHEDLKALASQALAFSTDEDGSGYSGMNPLASVFDLGQEPMDYWEDKLELVTELWPVLLDRSTQQGEAQFQRYGHAAMSLLRQVLASGLYSTKYIGGFHISKQRRVESDTPGPIQLVPADRQRRALTLVLRVVTGDEPAGGAAFLPGEEDFSNLAGWSGSCAGLGQYCYGVVPVDVLSEVNALRKSVLLQAFSVDHIMRLRLHSWASGAGGVDTLSVSEMFESATNAVWGDGGFGSARAKLWQNWDLMLFWLEVLQAYGSAGVESVVPGDVTATAVGLVYSLMDTGKNLTSADAAYGLHRAAALKHGAWEERGNTDGFILWQLGGLKG</sequence>
<evidence type="ECO:0000256" key="1">
    <source>
        <dbReference type="SAM" id="MobiDB-lite"/>
    </source>
</evidence>
<dbReference type="eggNOG" id="ENOG502RYE2">
    <property type="taxonomic scope" value="Eukaryota"/>
</dbReference>
<feature type="domain" description="DUF5117" evidence="3">
    <location>
        <begin position="15"/>
        <end position="52"/>
    </location>
</feature>
<dbReference type="PANTHER" id="PTHR38478">
    <property type="entry name" value="PEPTIDASE M1A AND M12B"/>
    <property type="match status" value="1"/>
</dbReference>
<dbReference type="Gene3D" id="3.40.390.10">
    <property type="entry name" value="Collagenase (Catalytic Domain)"/>
    <property type="match status" value="1"/>
</dbReference>
<dbReference type="OrthoDB" id="185904at2759"/>
<feature type="region of interest" description="Disordered" evidence="1">
    <location>
        <begin position="83"/>
        <end position="115"/>
    </location>
</feature>
<organism evidence="4 5">
    <name type="scientific">Ectocarpus siliculosus</name>
    <name type="common">Brown alga</name>
    <name type="synonym">Conferva siliculosa</name>
    <dbReference type="NCBI Taxonomy" id="2880"/>
    <lineage>
        <taxon>Eukaryota</taxon>
        <taxon>Sar</taxon>
        <taxon>Stramenopiles</taxon>
        <taxon>Ochrophyta</taxon>
        <taxon>PX clade</taxon>
        <taxon>Phaeophyceae</taxon>
        <taxon>Ectocarpales</taxon>
        <taxon>Ectocarpaceae</taxon>
        <taxon>Ectocarpus</taxon>
    </lineage>
</organism>
<dbReference type="InterPro" id="IPR033413">
    <property type="entry name" value="DUF5117"/>
</dbReference>
<dbReference type="AlphaFoldDB" id="D8LLX5"/>
<dbReference type="InParanoid" id="D8LLX5"/>
<dbReference type="EMBL" id="FN648575">
    <property type="protein sequence ID" value="CBN77189.1"/>
    <property type="molecule type" value="Genomic_DNA"/>
</dbReference>
<protein>
    <recommendedName>
        <fullName evidence="6">EcxA zinc-binding domain-containing protein</fullName>
    </recommendedName>
</protein>
<dbReference type="Pfam" id="PF17148">
    <property type="entry name" value="DUF5117"/>
    <property type="match status" value="1"/>
</dbReference>
<dbReference type="InterPro" id="IPR032534">
    <property type="entry name" value="EcxA_zinc-bd"/>
</dbReference>
<gene>
    <name evidence="4" type="ORF">Esi_0038_0051</name>
</gene>
<evidence type="ECO:0000313" key="5">
    <source>
        <dbReference type="Proteomes" id="UP000002630"/>
    </source>
</evidence>
<feature type="compositionally biased region" description="Low complexity" evidence="1">
    <location>
        <begin position="98"/>
        <end position="113"/>
    </location>
</feature>